<comment type="caution">
    <text evidence="1">The sequence shown here is derived from an EMBL/GenBank/DDBJ whole genome shotgun (WGS) entry which is preliminary data.</text>
</comment>
<dbReference type="InterPro" id="IPR036537">
    <property type="entry name" value="Adaptor_Cbl_N_dom_sf"/>
</dbReference>
<dbReference type="AlphaFoldDB" id="A0A397HPG2"/>
<keyword evidence="2" id="KW-1185">Reference proteome</keyword>
<evidence type="ECO:0000313" key="2">
    <source>
        <dbReference type="Proteomes" id="UP000266861"/>
    </source>
</evidence>
<dbReference type="Gene3D" id="1.20.930.20">
    <property type="entry name" value="Adaptor protein Cbl, N-terminal domain"/>
    <property type="match status" value="1"/>
</dbReference>
<dbReference type="GO" id="GO:0007166">
    <property type="term" value="P:cell surface receptor signaling pathway"/>
    <property type="evidence" value="ECO:0007669"/>
    <property type="project" value="InterPro"/>
</dbReference>
<dbReference type="STRING" id="1348612.A0A397HPG2"/>
<proteinExistence type="predicted"/>
<sequence>MNHTNPDPDPLELNPIKQIKPDPIYIAENFITAAKSISSLFPVLAPVGVVLEIVNEILKIYKQAQCNKEIAKAMAIRVLSVEPAIKFLELQRPEYQENFRDLEYQESLIRLKDILQSIKTFVYEATHLSRAAKFLSDRKNTEEKFKTLANEYDNCMQTLNFKMFIGFEEQRKIDNESLTGSITQTNKVYYIWVI</sequence>
<name>A0A397HPG2_9GLOM</name>
<dbReference type="EMBL" id="PQFF01000291">
    <property type="protein sequence ID" value="RHZ65065.1"/>
    <property type="molecule type" value="Genomic_DNA"/>
</dbReference>
<evidence type="ECO:0000313" key="1">
    <source>
        <dbReference type="EMBL" id="RHZ65065.1"/>
    </source>
</evidence>
<dbReference type="Proteomes" id="UP000266861">
    <property type="component" value="Unassembled WGS sequence"/>
</dbReference>
<dbReference type="InterPro" id="IPR059179">
    <property type="entry name" value="MLKL-like_MCAfunc"/>
</dbReference>
<organism evidence="1 2">
    <name type="scientific">Diversispora epigaea</name>
    <dbReference type="NCBI Taxonomy" id="1348612"/>
    <lineage>
        <taxon>Eukaryota</taxon>
        <taxon>Fungi</taxon>
        <taxon>Fungi incertae sedis</taxon>
        <taxon>Mucoromycota</taxon>
        <taxon>Glomeromycotina</taxon>
        <taxon>Glomeromycetes</taxon>
        <taxon>Diversisporales</taxon>
        <taxon>Diversisporaceae</taxon>
        <taxon>Diversispora</taxon>
    </lineage>
</organism>
<dbReference type="OrthoDB" id="2411597at2759"/>
<protein>
    <submittedName>
        <fullName evidence="1">Uncharacterized protein</fullName>
    </submittedName>
</protein>
<dbReference type="CDD" id="cd21037">
    <property type="entry name" value="MLKL_NTD"/>
    <property type="match status" value="1"/>
</dbReference>
<reference evidence="1 2" key="1">
    <citation type="submission" date="2018-08" db="EMBL/GenBank/DDBJ databases">
        <title>Genome and evolution of the arbuscular mycorrhizal fungus Diversispora epigaea (formerly Glomus versiforme) and its bacterial endosymbionts.</title>
        <authorList>
            <person name="Sun X."/>
            <person name="Fei Z."/>
            <person name="Harrison M."/>
        </authorList>
    </citation>
    <scope>NUCLEOTIDE SEQUENCE [LARGE SCALE GENOMIC DNA]</scope>
    <source>
        <strain evidence="1 2">IT104</strain>
    </source>
</reference>
<gene>
    <name evidence="1" type="ORF">Glove_319g106</name>
</gene>
<accession>A0A397HPG2</accession>